<comment type="cofactor">
    <cofactor evidence="1 6">
        <name>pyridoxal 5'-phosphate</name>
        <dbReference type="ChEBI" id="CHEBI:597326"/>
    </cofactor>
</comment>
<comment type="similarity">
    <text evidence="2 6">Belongs to the class-I pyridoxal-phosphate-dependent aminotransferase family.</text>
</comment>
<comment type="caution">
    <text evidence="8">The sequence shown here is derived from an EMBL/GenBank/DDBJ whole genome shotgun (WGS) entry which is preliminary data.</text>
</comment>
<evidence type="ECO:0000256" key="3">
    <source>
        <dbReference type="ARBA" id="ARBA00022576"/>
    </source>
</evidence>
<protein>
    <recommendedName>
        <fullName evidence="6">Aminotransferase</fullName>
        <ecNumber evidence="6">2.6.1.-</ecNumber>
    </recommendedName>
</protein>
<dbReference type="GO" id="GO:0006520">
    <property type="term" value="P:amino acid metabolic process"/>
    <property type="evidence" value="ECO:0007669"/>
    <property type="project" value="InterPro"/>
</dbReference>
<evidence type="ECO:0000256" key="4">
    <source>
        <dbReference type="ARBA" id="ARBA00022679"/>
    </source>
</evidence>
<dbReference type="SUPFAM" id="SSF53383">
    <property type="entry name" value="PLP-dependent transferases"/>
    <property type="match status" value="1"/>
</dbReference>
<dbReference type="EC" id="2.6.1.-" evidence="6"/>
<feature type="non-terminal residue" evidence="8">
    <location>
        <position position="314"/>
    </location>
</feature>
<dbReference type="InterPro" id="IPR015422">
    <property type="entry name" value="PyrdxlP-dep_Trfase_small"/>
</dbReference>
<evidence type="ECO:0000256" key="2">
    <source>
        <dbReference type="ARBA" id="ARBA00007441"/>
    </source>
</evidence>
<organism evidence="8 9">
    <name type="scientific">candidate division WWE3 bacterium RBG_19FT_COMBO_53_11</name>
    <dbReference type="NCBI Taxonomy" id="1802613"/>
    <lineage>
        <taxon>Bacteria</taxon>
        <taxon>Katanobacteria</taxon>
    </lineage>
</organism>
<sequence length="314" mass="35579">MFFKTKDIPFSPIKEIQEKAEARGAISLAQGIPRFLPPLEVRRAAMAAIEEGKADFYGPPRGIPDLRRKISEWHFSREKVFYDPEKEVLVTAGALQGMSAAMTTLLSPGDELLIPSPSYVPFLNIPKILHVRPVFIPLEPPEWRLRIADLKHAITPRTKGIILCHPNNPTGTVYSRSELEEIAGLAEKHDFWIFADEVYRFFVDPKVSYAPLGEIQTARSRLIRLMSFSKAFSLSGWRVGYLLADAPVAKEILKTHEMMLTAGASLPAQYAALSALSDFPNVPEQFSRTLISRRERMRRRLQKLADYFEFNPPE</sequence>
<name>A0A1F4UII9_UNCKA</name>
<dbReference type="EMBL" id="MEUW01000009">
    <property type="protein sequence ID" value="OGC44788.1"/>
    <property type="molecule type" value="Genomic_DNA"/>
</dbReference>
<gene>
    <name evidence="8" type="ORF">A2V54_01410</name>
</gene>
<dbReference type="GO" id="GO:0030170">
    <property type="term" value="F:pyridoxal phosphate binding"/>
    <property type="evidence" value="ECO:0007669"/>
    <property type="project" value="InterPro"/>
</dbReference>
<dbReference type="Proteomes" id="UP000176583">
    <property type="component" value="Unassembled WGS sequence"/>
</dbReference>
<dbReference type="PANTHER" id="PTHR46383:SF1">
    <property type="entry name" value="ASPARTATE AMINOTRANSFERASE"/>
    <property type="match status" value="1"/>
</dbReference>
<evidence type="ECO:0000313" key="8">
    <source>
        <dbReference type="EMBL" id="OGC44788.1"/>
    </source>
</evidence>
<dbReference type="GO" id="GO:0008483">
    <property type="term" value="F:transaminase activity"/>
    <property type="evidence" value="ECO:0007669"/>
    <property type="project" value="UniProtKB-KW"/>
</dbReference>
<dbReference type="InterPro" id="IPR004839">
    <property type="entry name" value="Aminotransferase_I/II_large"/>
</dbReference>
<keyword evidence="5" id="KW-0663">Pyridoxal phosphate</keyword>
<dbReference type="InterPro" id="IPR015421">
    <property type="entry name" value="PyrdxlP-dep_Trfase_major"/>
</dbReference>
<feature type="domain" description="Aminotransferase class I/classII large" evidence="7">
    <location>
        <begin position="26"/>
        <end position="307"/>
    </location>
</feature>
<proteinExistence type="inferred from homology"/>
<accession>A0A1F4UII9</accession>
<dbReference type="Gene3D" id="3.40.640.10">
    <property type="entry name" value="Type I PLP-dependent aspartate aminotransferase-like (Major domain)"/>
    <property type="match status" value="1"/>
</dbReference>
<keyword evidence="4 6" id="KW-0808">Transferase</keyword>
<dbReference type="PANTHER" id="PTHR46383">
    <property type="entry name" value="ASPARTATE AMINOTRANSFERASE"/>
    <property type="match status" value="1"/>
</dbReference>
<evidence type="ECO:0000256" key="1">
    <source>
        <dbReference type="ARBA" id="ARBA00001933"/>
    </source>
</evidence>
<dbReference type="InterPro" id="IPR050596">
    <property type="entry name" value="AspAT/PAT-like"/>
</dbReference>
<dbReference type="AlphaFoldDB" id="A0A1F4UII9"/>
<dbReference type="STRING" id="1802613.A2V54_01410"/>
<evidence type="ECO:0000256" key="5">
    <source>
        <dbReference type="ARBA" id="ARBA00022898"/>
    </source>
</evidence>
<dbReference type="PRINTS" id="PR00753">
    <property type="entry name" value="ACCSYNTHASE"/>
</dbReference>
<dbReference type="InterPro" id="IPR004838">
    <property type="entry name" value="NHTrfase_class1_PyrdxlP-BS"/>
</dbReference>
<dbReference type="Pfam" id="PF00155">
    <property type="entry name" value="Aminotran_1_2"/>
    <property type="match status" value="1"/>
</dbReference>
<evidence type="ECO:0000259" key="7">
    <source>
        <dbReference type="Pfam" id="PF00155"/>
    </source>
</evidence>
<dbReference type="Gene3D" id="3.90.1150.10">
    <property type="entry name" value="Aspartate Aminotransferase, domain 1"/>
    <property type="match status" value="1"/>
</dbReference>
<dbReference type="CDD" id="cd00609">
    <property type="entry name" value="AAT_like"/>
    <property type="match status" value="1"/>
</dbReference>
<dbReference type="PROSITE" id="PS00105">
    <property type="entry name" value="AA_TRANSFER_CLASS_1"/>
    <property type="match status" value="1"/>
</dbReference>
<dbReference type="InterPro" id="IPR015424">
    <property type="entry name" value="PyrdxlP-dep_Trfase"/>
</dbReference>
<evidence type="ECO:0000313" key="9">
    <source>
        <dbReference type="Proteomes" id="UP000176583"/>
    </source>
</evidence>
<evidence type="ECO:0000256" key="6">
    <source>
        <dbReference type="RuleBase" id="RU000481"/>
    </source>
</evidence>
<keyword evidence="3 6" id="KW-0032">Aminotransferase</keyword>
<reference evidence="8 9" key="1">
    <citation type="journal article" date="2016" name="Nat. Commun.">
        <title>Thousands of microbial genomes shed light on interconnected biogeochemical processes in an aquifer system.</title>
        <authorList>
            <person name="Anantharaman K."/>
            <person name="Brown C.T."/>
            <person name="Hug L.A."/>
            <person name="Sharon I."/>
            <person name="Castelle C.J."/>
            <person name="Probst A.J."/>
            <person name="Thomas B.C."/>
            <person name="Singh A."/>
            <person name="Wilkins M.J."/>
            <person name="Karaoz U."/>
            <person name="Brodie E.L."/>
            <person name="Williams K.H."/>
            <person name="Hubbard S.S."/>
            <person name="Banfield J.F."/>
        </authorList>
    </citation>
    <scope>NUCLEOTIDE SEQUENCE [LARGE SCALE GENOMIC DNA]</scope>
</reference>